<dbReference type="RefSeq" id="WP_174887886.1">
    <property type="nucleotide sequence ID" value="NZ_CP007055.1"/>
</dbReference>
<feature type="transmembrane region" description="Helical" evidence="2">
    <location>
        <begin position="48"/>
        <end position="69"/>
    </location>
</feature>
<evidence type="ECO:0000256" key="2">
    <source>
        <dbReference type="SAM" id="Phobius"/>
    </source>
</evidence>
<gene>
    <name evidence="4" type="ORF">HALLA_08015</name>
</gene>
<reference evidence="4 5" key="1">
    <citation type="submission" date="2014-01" db="EMBL/GenBank/DDBJ databases">
        <authorList>
            <consortium name="DOE Joint Genome Institute"/>
            <person name="Anderson I."/>
            <person name="Huntemann M."/>
            <person name="Han J."/>
            <person name="Chen A."/>
            <person name="Kyrpides N."/>
            <person name="Mavromatis K."/>
            <person name="Markowitz V."/>
            <person name="Palaniappan K."/>
            <person name="Ivanova N."/>
            <person name="Schaumberg A."/>
            <person name="Pati A."/>
            <person name="Liolios K."/>
            <person name="Nordberg H.P."/>
            <person name="Cantor M.N."/>
            <person name="Hua S.X."/>
            <person name="Woyke T."/>
        </authorList>
    </citation>
    <scope>NUCLEOTIDE SEQUENCE [LARGE SCALE GENOMIC DNA]</scope>
    <source>
        <strain evidence="4 5">XH-48</strain>
    </source>
</reference>
<dbReference type="EMBL" id="CP007055">
    <property type="protein sequence ID" value="AHF98815.1"/>
    <property type="molecule type" value="Genomic_DNA"/>
</dbReference>
<dbReference type="HOGENOM" id="CLU_1850688_0_0_2"/>
<dbReference type="Proteomes" id="UP000019024">
    <property type="component" value="Chromosome"/>
</dbReference>
<keyword evidence="2" id="KW-1133">Transmembrane helix</keyword>
<evidence type="ECO:0000313" key="5">
    <source>
        <dbReference type="Proteomes" id="UP000019024"/>
    </source>
</evidence>
<feature type="compositionally biased region" description="Basic and acidic residues" evidence="1">
    <location>
        <begin position="120"/>
        <end position="130"/>
    </location>
</feature>
<keyword evidence="5" id="KW-1185">Reference proteome</keyword>
<protein>
    <recommendedName>
        <fullName evidence="3">DUF8054 domain-containing protein</fullName>
    </recommendedName>
</protein>
<name>W0JJB9_9EURY</name>
<dbReference type="PATRIC" id="fig|797299.3.peg.645"/>
<keyword evidence="2" id="KW-0812">Transmembrane</keyword>
<evidence type="ECO:0000256" key="1">
    <source>
        <dbReference type="SAM" id="MobiDB-lite"/>
    </source>
</evidence>
<keyword evidence="2" id="KW-0472">Membrane</keyword>
<feature type="transmembrane region" description="Helical" evidence="2">
    <location>
        <begin position="21"/>
        <end position="42"/>
    </location>
</feature>
<accession>W0JJB9</accession>
<dbReference type="Pfam" id="PF26236">
    <property type="entry name" value="DUF8054_N"/>
    <property type="match status" value="1"/>
</dbReference>
<sequence>MTFRDQIDRLRQPAYTGENRCTPCTILNVVIAAVLVAVAVGVTVSNTGLAAATVVGTVLAAVSGATIYLRGYLVPGTPRLTEAMLPARVRQWFEKRPSGVDDDAPVDLALKGVGATSNTDARRRSDERSRTGATTEDAPDSIEDDPDGTVTDE</sequence>
<evidence type="ECO:0000259" key="3">
    <source>
        <dbReference type="Pfam" id="PF26236"/>
    </source>
</evidence>
<dbReference type="InterPro" id="IPR058674">
    <property type="entry name" value="DUF8054_N"/>
</dbReference>
<dbReference type="KEGG" id="hlr:HALLA_08015"/>
<feature type="domain" description="DUF8054" evidence="3">
    <location>
        <begin position="7"/>
        <end position="95"/>
    </location>
</feature>
<feature type="compositionally biased region" description="Acidic residues" evidence="1">
    <location>
        <begin position="137"/>
        <end position="153"/>
    </location>
</feature>
<dbReference type="eggNOG" id="arCOG08109">
    <property type="taxonomic scope" value="Archaea"/>
</dbReference>
<dbReference type="GeneID" id="25144430"/>
<proteinExistence type="predicted"/>
<organism evidence="4 5">
    <name type="scientific">Halostagnicola larsenii XH-48</name>
    <dbReference type="NCBI Taxonomy" id="797299"/>
    <lineage>
        <taxon>Archaea</taxon>
        <taxon>Methanobacteriati</taxon>
        <taxon>Methanobacteriota</taxon>
        <taxon>Stenosarchaea group</taxon>
        <taxon>Halobacteria</taxon>
        <taxon>Halobacteriales</taxon>
        <taxon>Natrialbaceae</taxon>
        <taxon>Halostagnicola</taxon>
    </lineage>
</organism>
<dbReference type="AlphaFoldDB" id="W0JJB9"/>
<dbReference type="OrthoDB" id="292134at2157"/>
<feature type="region of interest" description="Disordered" evidence="1">
    <location>
        <begin position="96"/>
        <end position="153"/>
    </location>
</feature>
<evidence type="ECO:0000313" key="4">
    <source>
        <dbReference type="EMBL" id="AHF98815.1"/>
    </source>
</evidence>